<keyword evidence="23" id="KW-1185">Reference proteome</keyword>
<evidence type="ECO:0000256" key="15">
    <source>
        <dbReference type="ARBA" id="ARBA00048247"/>
    </source>
</evidence>
<feature type="binding site" evidence="18">
    <location>
        <position position="420"/>
    </location>
    <ligand>
        <name>acetyl-CoA</name>
        <dbReference type="ChEBI" id="CHEBI:57288"/>
    </ligand>
</feature>
<feature type="domain" description="MobA-like NTP transferase" evidence="19">
    <location>
        <begin position="6"/>
        <end position="128"/>
    </location>
</feature>
<dbReference type="GO" id="GO:0006048">
    <property type="term" value="P:UDP-N-acetylglucosamine biosynthetic process"/>
    <property type="evidence" value="ECO:0007669"/>
    <property type="project" value="InterPro"/>
</dbReference>
<feature type="binding site" evidence="18">
    <location>
        <position position="348"/>
    </location>
    <ligand>
        <name>UDP-N-acetyl-alpha-D-glucosamine</name>
        <dbReference type="ChEBI" id="CHEBI:57705"/>
    </ligand>
</feature>
<comment type="similarity">
    <text evidence="2 18">In the C-terminal section; belongs to the transferase hexapeptide repeat family.</text>
</comment>
<dbReference type="EC" id="2.7.7.23" evidence="18"/>
<evidence type="ECO:0000313" key="21">
    <source>
        <dbReference type="EMBL" id="AXV63791.1"/>
    </source>
</evidence>
<feature type="binding site" evidence="18">
    <location>
        <position position="374"/>
    </location>
    <ligand>
        <name>UDP-N-acetyl-alpha-D-glucosamine</name>
        <dbReference type="ChEBI" id="CHEBI:57705"/>
    </ligand>
</feature>
<evidence type="ECO:0000256" key="3">
    <source>
        <dbReference type="ARBA" id="ARBA00007947"/>
    </source>
</evidence>
<dbReference type="EMBL" id="CP032090">
    <property type="protein sequence ID" value="AXV63791.1"/>
    <property type="molecule type" value="Genomic_DNA"/>
</dbReference>
<evidence type="ECO:0000256" key="2">
    <source>
        <dbReference type="ARBA" id="ARBA00007707"/>
    </source>
</evidence>
<dbReference type="Proteomes" id="UP000264605">
    <property type="component" value="Chromosome"/>
</dbReference>
<dbReference type="InterPro" id="IPR011004">
    <property type="entry name" value="Trimer_LpxA-like_sf"/>
</dbReference>
<dbReference type="EMBL" id="FPAZ01000022">
    <property type="protein sequence ID" value="SFT98635.1"/>
    <property type="molecule type" value="Genomic_DNA"/>
</dbReference>
<dbReference type="NCBIfam" id="NF006986">
    <property type="entry name" value="PRK09451.1"/>
    <property type="match status" value="1"/>
</dbReference>
<feature type="region of interest" description="Linker" evidence="18">
    <location>
        <begin position="227"/>
        <end position="247"/>
    </location>
</feature>
<comment type="catalytic activity">
    <reaction evidence="15 18">
        <text>alpha-D-glucosamine 1-phosphate + acetyl-CoA = N-acetyl-alpha-D-glucosamine 1-phosphate + CoA + H(+)</text>
        <dbReference type="Rhea" id="RHEA:13725"/>
        <dbReference type="ChEBI" id="CHEBI:15378"/>
        <dbReference type="ChEBI" id="CHEBI:57287"/>
        <dbReference type="ChEBI" id="CHEBI:57288"/>
        <dbReference type="ChEBI" id="CHEBI:57776"/>
        <dbReference type="ChEBI" id="CHEBI:58516"/>
        <dbReference type="EC" id="2.3.1.157"/>
    </reaction>
</comment>
<evidence type="ECO:0000259" key="20">
    <source>
        <dbReference type="Pfam" id="PF25087"/>
    </source>
</evidence>
<reference evidence="21 24" key="2">
    <citation type="submission" date="2018-08" db="EMBL/GenBank/DDBJ databases">
        <title>Draft genome sequence of Pseudoalteromonas donghaensis HJ51.</title>
        <authorList>
            <person name="Oh J."/>
            <person name="Roh D."/>
        </authorList>
    </citation>
    <scope>NUCLEOTIDE SEQUENCE [LARGE SCALE GENOMIC DNA]</scope>
    <source>
        <strain evidence="21 24">HJ51</strain>
    </source>
</reference>
<sequence>MSLTTVILAAGKGTRMRSALPKVLHKVAGKPMVQHVIDNATALGARETNLVYGHGRDQLQAALSHNQVNWVLQEEQLGTGHAVAVAKEHIADDDTVLILYGDVPLTKRATLEKLLAVTPKNGLAVLTVTLDDPSGYGRMLRENGKLVGIIEQKDATAEQLAIKEINTGIMAANGELLKRWLSNLSNNNAQGEYYLTDIVAMAHSEGVEITSAQPEHPMEVEGANNRVQLAALERAYQAWQAEELMLNGATLADPARIDVRGEVTTGEDVLIDVNVIFEGKVTLGNNVQIGPNCVLKDCTIGDNVIIKANSLVEEATVATKCTLGPFARLRPGAIMEEDSHIGNFVEMKKTRLGKGSKANHLTYLGDAEIGEKVNIGAGTITCNYDGVNKSKTIIGDNAFIGSNSSLVAPVNIGSTATIGAGSVITNTVEDEQLAVARGKQRNLSGWKRPVKKQ</sequence>
<keyword evidence="6 18" id="KW-0548">Nucleotidyltransferase</keyword>
<comment type="catalytic activity">
    <reaction evidence="16 18">
        <text>N-acetyl-alpha-D-glucosamine 1-phosphate + UTP + H(+) = UDP-N-acetyl-alpha-D-glucosamine + diphosphate</text>
        <dbReference type="Rhea" id="RHEA:13509"/>
        <dbReference type="ChEBI" id="CHEBI:15378"/>
        <dbReference type="ChEBI" id="CHEBI:33019"/>
        <dbReference type="ChEBI" id="CHEBI:46398"/>
        <dbReference type="ChEBI" id="CHEBI:57705"/>
        <dbReference type="ChEBI" id="CHEBI:57776"/>
        <dbReference type="EC" id="2.7.7.23"/>
    </reaction>
</comment>
<keyword evidence="13 18" id="KW-0012">Acyltransferase</keyword>
<feature type="active site" description="Proton acceptor" evidence="18">
    <location>
        <position position="360"/>
    </location>
</feature>
<reference evidence="22 23" key="1">
    <citation type="submission" date="2016-10" db="EMBL/GenBank/DDBJ databases">
        <authorList>
            <person name="Varghese N."/>
            <person name="Submissions S."/>
        </authorList>
    </citation>
    <scope>NUCLEOTIDE SEQUENCE [LARGE SCALE GENOMIC DNA]</scope>
    <source>
        <strain evidence="22 23">CGMCC 1.8499</strain>
    </source>
</reference>
<keyword evidence="5 18" id="KW-0808">Transferase</keyword>
<feature type="binding site" evidence="18">
    <location>
        <position position="73"/>
    </location>
    <ligand>
        <name>UDP-N-acetyl-alpha-D-glucosamine</name>
        <dbReference type="ChEBI" id="CHEBI:57705"/>
    </ligand>
</feature>
<dbReference type="SUPFAM" id="SSF51161">
    <property type="entry name" value="Trimeric LpxA-like enzymes"/>
    <property type="match status" value="1"/>
</dbReference>
<dbReference type="GeneID" id="99503840"/>
<dbReference type="GO" id="GO:0008360">
    <property type="term" value="P:regulation of cell shape"/>
    <property type="evidence" value="ECO:0007669"/>
    <property type="project" value="UniProtKB-KW"/>
</dbReference>
<feature type="binding site" evidence="18">
    <location>
        <position position="151"/>
    </location>
    <ligand>
        <name>UDP-N-acetyl-alpha-D-glucosamine</name>
        <dbReference type="ChEBI" id="CHEBI:57705"/>
    </ligand>
</feature>
<keyword evidence="10 18" id="KW-0133">Cell shape</keyword>
<feature type="binding site" evidence="18">
    <location>
        <position position="402"/>
    </location>
    <ligand>
        <name>acetyl-CoA</name>
        <dbReference type="ChEBI" id="CHEBI:57288"/>
    </ligand>
</feature>
<feature type="binding site" evidence="18">
    <location>
        <begin position="383"/>
        <end position="384"/>
    </location>
    <ligand>
        <name>acetyl-CoA</name>
        <dbReference type="ChEBI" id="CHEBI:57288"/>
    </ligand>
</feature>
<feature type="binding site" evidence="18">
    <location>
        <position position="22"/>
    </location>
    <ligand>
        <name>UDP-N-acetyl-alpha-D-glucosamine</name>
        <dbReference type="ChEBI" id="CHEBI:57705"/>
    </ligand>
</feature>
<evidence type="ECO:0000256" key="17">
    <source>
        <dbReference type="ARBA" id="ARBA00049628"/>
    </source>
</evidence>
<evidence type="ECO:0000256" key="12">
    <source>
        <dbReference type="ARBA" id="ARBA00023268"/>
    </source>
</evidence>
<dbReference type="GO" id="GO:0000287">
    <property type="term" value="F:magnesium ion binding"/>
    <property type="evidence" value="ECO:0007669"/>
    <property type="project" value="UniProtKB-UniRule"/>
</dbReference>
<keyword evidence="12 18" id="KW-0511">Multifunctional enzyme</keyword>
<dbReference type="GO" id="GO:0019134">
    <property type="term" value="F:glucosamine-1-phosphate N-acetyltransferase activity"/>
    <property type="evidence" value="ECO:0007669"/>
    <property type="project" value="UniProtKB-UniRule"/>
</dbReference>
<evidence type="ECO:0000256" key="4">
    <source>
        <dbReference type="ARBA" id="ARBA00022490"/>
    </source>
</evidence>
<dbReference type="GO" id="GO:0016020">
    <property type="term" value="C:membrane"/>
    <property type="evidence" value="ECO:0007669"/>
    <property type="project" value="GOC"/>
</dbReference>
<dbReference type="GO" id="GO:0000902">
    <property type="term" value="P:cell morphogenesis"/>
    <property type="evidence" value="ECO:0007669"/>
    <property type="project" value="UniProtKB-UniRule"/>
</dbReference>
<dbReference type="Pfam" id="PF25087">
    <property type="entry name" value="GMPPB_C"/>
    <property type="match status" value="1"/>
</dbReference>
<evidence type="ECO:0000256" key="5">
    <source>
        <dbReference type="ARBA" id="ARBA00022679"/>
    </source>
</evidence>
<dbReference type="Pfam" id="PF12804">
    <property type="entry name" value="NTP_transf_3"/>
    <property type="match status" value="1"/>
</dbReference>
<gene>
    <name evidence="18 21" type="primary">glmU</name>
    <name evidence="21" type="ORF">D0907_00105</name>
    <name evidence="22" type="ORF">SAMN04487854_1222</name>
</gene>
<dbReference type="KEGG" id="pdj:D0907_00105"/>
<feature type="binding site" evidence="18">
    <location>
        <position position="377"/>
    </location>
    <ligand>
        <name>acetyl-CoA</name>
        <dbReference type="ChEBI" id="CHEBI:57288"/>
    </ligand>
</feature>
<dbReference type="Gene3D" id="3.90.550.10">
    <property type="entry name" value="Spore Coat Polysaccharide Biosynthesis Protein SpsA, Chain A"/>
    <property type="match status" value="1"/>
</dbReference>
<organism evidence="21 24">
    <name type="scientific">Pseudoalteromonas lipolytica</name>
    <dbReference type="NCBI Taxonomy" id="570156"/>
    <lineage>
        <taxon>Bacteria</taxon>
        <taxon>Pseudomonadati</taxon>
        <taxon>Pseudomonadota</taxon>
        <taxon>Gammaproteobacteria</taxon>
        <taxon>Alteromonadales</taxon>
        <taxon>Pseudoalteromonadaceae</taxon>
        <taxon>Pseudoalteromonas</taxon>
    </lineage>
</organism>
<keyword evidence="8 18" id="KW-0677">Repeat</keyword>
<evidence type="ECO:0000256" key="9">
    <source>
        <dbReference type="ARBA" id="ARBA00022842"/>
    </source>
</evidence>
<evidence type="ECO:0000256" key="10">
    <source>
        <dbReference type="ARBA" id="ARBA00022960"/>
    </source>
</evidence>
<feature type="region of interest" description="N-acetyltransferase" evidence="18">
    <location>
        <begin position="248"/>
        <end position="453"/>
    </location>
</feature>
<feature type="binding site" evidence="18">
    <location>
        <position position="437"/>
    </location>
    <ligand>
        <name>acetyl-CoA</name>
        <dbReference type="ChEBI" id="CHEBI:57288"/>
    </ligand>
</feature>
<keyword evidence="9 18" id="KW-0460">Magnesium</keyword>
<evidence type="ECO:0000313" key="22">
    <source>
        <dbReference type="EMBL" id="SFT98635.1"/>
    </source>
</evidence>
<dbReference type="GO" id="GO:0003977">
    <property type="term" value="F:UDP-N-acetylglucosamine diphosphorylase activity"/>
    <property type="evidence" value="ECO:0007669"/>
    <property type="project" value="UniProtKB-UniRule"/>
</dbReference>
<feature type="binding site" evidence="18">
    <location>
        <position position="330"/>
    </location>
    <ligand>
        <name>UDP-N-acetyl-alpha-D-glucosamine</name>
        <dbReference type="ChEBI" id="CHEBI:57705"/>
    </ligand>
</feature>
<comment type="function">
    <text evidence="17 18">Catalyzes the last two sequential reactions in the de novo biosynthetic pathway for UDP-N-acetylglucosamine (UDP-GlcNAc). The C-terminal domain catalyzes the transfer of acetyl group from acetyl coenzyme A to glucosamine-1-phosphate (GlcN-1-P) to produce N-acetylglucosamine-1-phosphate (GlcNAc-1-P), which is converted into UDP-GlcNAc by the transfer of uridine 5-monophosphate (from uridine 5-triphosphate), a reaction catalyzed by the N-terminal domain.</text>
</comment>
<dbReference type="GO" id="GO:0009252">
    <property type="term" value="P:peptidoglycan biosynthetic process"/>
    <property type="evidence" value="ECO:0007669"/>
    <property type="project" value="UniProtKB-UniRule"/>
</dbReference>
<proteinExistence type="inferred from homology"/>
<evidence type="ECO:0000313" key="24">
    <source>
        <dbReference type="Proteomes" id="UP000264605"/>
    </source>
</evidence>
<comment type="similarity">
    <text evidence="3 18">In the N-terminal section; belongs to the N-acetylglucosamine-1-phosphate uridyltransferase family.</text>
</comment>
<dbReference type="InterPro" id="IPR025877">
    <property type="entry name" value="MobA-like_NTP_Trfase"/>
</dbReference>
<comment type="pathway">
    <text evidence="18">Nucleotide-sugar biosynthesis; UDP-N-acetyl-alpha-D-glucosamine biosynthesis; UDP-N-acetyl-alpha-D-glucosamine from N-acetyl-alpha-D-glucosamine 1-phosphate: step 1/1.</text>
</comment>
<comment type="cofactor">
    <cofactor evidence="18">
        <name>Mg(2+)</name>
        <dbReference type="ChEBI" id="CHEBI:18420"/>
    </cofactor>
    <text evidence="18">Binds 1 Mg(2+) ion per subunit.</text>
</comment>
<dbReference type="InterPro" id="IPR056729">
    <property type="entry name" value="GMPPB_C"/>
</dbReference>
<feature type="binding site" evidence="18">
    <location>
        <begin position="8"/>
        <end position="11"/>
    </location>
    <ligand>
        <name>UDP-N-acetyl-alpha-D-glucosamine</name>
        <dbReference type="ChEBI" id="CHEBI:57705"/>
    </ligand>
</feature>
<dbReference type="Proteomes" id="UP000183805">
    <property type="component" value="Unassembled WGS sequence"/>
</dbReference>
<dbReference type="GO" id="GO:0071555">
    <property type="term" value="P:cell wall organization"/>
    <property type="evidence" value="ECO:0007669"/>
    <property type="project" value="UniProtKB-KW"/>
</dbReference>
<feature type="binding site" evidence="18">
    <location>
        <position position="166"/>
    </location>
    <ligand>
        <name>UDP-N-acetyl-alpha-D-glucosamine</name>
        <dbReference type="ChEBI" id="CHEBI:57705"/>
    </ligand>
</feature>
<keyword evidence="14 18" id="KW-0961">Cell wall biogenesis/degradation</keyword>
<evidence type="ECO:0000256" key="13">
    <source>
        <dbReference type="ARBA" id="ARBA00023315"/>
    </source>
</evidence>
<dbReference type="HAMAP" id="MF_01631">
    <property type="entry name" value="GlmU"/>
    <property type="match status" value="1"/>
</dbReference>
<dbReference type="GO" id="GO:0005737">
    <property type="term" value="C:cytoplasm"/>
    <property type="evidence" value="ECO:0007669"/>
    <property type="project" value="UniProtKB-SubCell"/>
</dbReference>
<evidence type="ECO:0000256" key="8">
    <source>
        <dbReference type="ARBA" id="ARBA00022737"/>
    </source>
</evidence>
<keyword evidence="7 18" id="KW-0479">Metal-binding</keyword>
<comment type="pathway">
    <text evidence="18">Nucleotide-sugar biosynthesis; UDP-N-acetyl-alpha-D-glucosamine biosynthesis; N-acetyl-alpha-D-glucosamine 1-phosphate from alpha-D-glucosamine 6-phosphate (route II): step 2/2.</text>
</comment>
<evidence type="ECO:0000256" key="6">
    <source>
        <dbReference type="ARBA" id="ARBA00022695"/>
    </source>
</evidence>
<dbReference type="InterPro" id="IPR038009">
    <property type="entry name" value="GlmU_C_LbH"/>
</dbReference>
<accession>A0AAD0S018</accession>
<dbReference type="NCBIfam" id="TIGR01173">
    <property type="entry name" value="glmU"/>
    <property type="match status" value="1"/>
</dbReference>
<dbReference type="AlphaFoldDB" id="A0AAD0S018"/>
<feature type="binding site" evidence="18">
    <location>
        <begin position="100"/>
        <end position="102"/>
    </location>
    <ligand>
        <name>UDP-N-acetyl-alpha-D-glucosamine</name>
        <dbReference type="ChEBI" id="CHEBI:57705"/>
    </ligand>
</feature>
<evidence type="ECO:0000256" key="18">
    <source>
        <dbReference type="HAMAP-Rule" id="MF_01631"/>
    </source>
</evidence>
<dbReference type="CDD" id="cd02540">
    <property type="entry name" value="GT2_GlmU_N_bac"/>
    <property type="match status" value="1"/>
</dbReference>
<dbReference type="GO" id="GO:0009245">
    <property type="term" value="P:lipid A biosynthetic process"/>
    <property type="evidence" value="ECO:0007669"/>
    <property type="project" value="UniProtKB-UniRule"/>
</dbReference>
<keyword evidence="4 18" id="KW-0963">Cytoplasm</keyword>
<feature type="region of interest" description="Pyrophosphorylase" evidence="18">
    <location>
        <begin position="1"/>
        <end position="226"/>
    </location>
</feature>
<comment type="subcellular location">
    <subcellularLocation>
        <location evidence="1 18">Cytoplasm</location>
    </subcellularLocation>
</comment>
<dbReference type="PROSITE" id="PS00101">
    <property type="entry name" value="HEXAPEP_TRANSFERASES"/>
    <property type="match status" value="1"/>
</dbReference>
<dbReference type="EC" id="2.3.1.157" evidence="18"/>
<comment type="pathway">
    <text evidence="18">Bacterial outer membrane biogenesis; LPS lipid A biosynthesis.</text>
</comment>
<feature type="binding site" evidence="18">
    <location>
        <position position="137"/>
    </location>
    <ligand>
        <name>UDP-N-acetyl-alpha-D-glucosamine</name>
        <dbReference type="ChEBI" id="CHEBI:57705"/>
    </ligand>
</feature>
<evidence type="ECO:0000259" key="19">
    <source>
        <dbReference type="Pfam" id="PF12804"/>
    </source>
</evidence>
<evidence type="ECO:0000256" key="16">
    <source>
        <dbReference type="ARBA" id="ARBA00048493"/>
    </source>
</evidence>
<dbReference type="SUPFAM" id="SSF53448">
    <property type="entry name" value="Nucleotide-diphospho-sugar transferases"/>
    <property type="match status" value="1"/>
</dbReference>
<evidence type="ECO:0000256" key="14">
    <source>
        <dbReference type="ARBA" id="ARBA00023316"/>
    </source>
</evidence>
<name>A0AAD0S018_9GAMM</name>
<evidence type="ECO:0000313" key="23">
    <source>
        <dbReference type="Proteomes" id="UP000183805"/>
    </source>
</evidence>
<dbReference type="InterPro" id="IPR050065">
    <property type="entry name" value="GlmU-like"/>
</dbReference>
<evidence type="ECO:0000256" key="11">
    <source>
        <dbReference type="ARBA" id="ARBA00022984"/>
    </source>
</evidence>
<evidence type="ECO:0000256" key="1">
    <source>
        <dbReference type="ARBA" id="ARBA00004496"/>
    </source>
</evidence>
<feature type="domain" description="Mannose-1-phosphate guanyltransferase C-terminal" evidence="20">
    <location>
        <begin position="260"/>
        <end position="347"/>
    </location>
</feature>
<feature type="binding site" evidence="18">
    <location>
        <position position="224"/>
    </location>
    <ligand>
        <name>Mg(2+)</name>
        <dbReference type="ChEBI" id="CHEBI:18420"/>
    </ligand>
</feature>
<feature type="binding site" evidence="18">
    <location>
        <begin position="78"/>
        <end position="79"/>
    </location>
    <ligand>
        <name>UDP-N-acetyl-alpha-D-glucosamine</name>
        <dbReference type="ChEBI" id="CHEBI:57705"/>
    </ligand>
</feature>
<feature type="binding site" evidence="18">
    <location>
        <position position="102"/>
    </location>
    <ligand>
        <name>Mg(2+)</name>
        <dbReference type="ChEBI" id="CHEBI:18420"/>
    </ligand>
</feature>
<comment type="subunit">
    <text evidence="18">Homotrimer.</text>
</comment>
<dbReference type="CDD" id="cd03353">
    <property type="entry name" value="LbH_GlmU_C"/>
    <property type="match status" value="1"/>
</dbReference>
<keyword evidence="11 18" id="KW-0573">Peptidoglycan synthesis</keyword>
<dbReference type="Pfam" id="PF14602">
    <property type="entry name" value="Hexapep_2"/>
    <property type="match status" value="1"/>
</dbReference>
<dbReference type="Gene3D" id="2.160.10.10">
    <property type="entry name" value="Hexapeptide repeat proteins"/>
    <property type="match status" value="1"/>
</dbReference>
<protein>
    <recommendedName>
        <fullName evidence="18">Bifunctional protein GlmU</fullName>
    </recommendedName>
    <domain>
        <recommendedName>
            <fullName evidence="18">UDP-N-acetylglucosamine pyrophosphorylase</fullName>
            <ecNumber evidence="18">2.7.7.23</ecNumber>
        </recommendedName>
        <alternativeName>
            <fullName evidence="18">N-acetylglucosamine-1-phosphate uridyltransferase</fullName>
        </alternativeName>
    </domain>
    <domain>
        <recommendedName>
            <fullName evidence="18">Glucosamine-1-phosphate N-acetyltransferase</fullName>
            <ecNumber evidence="18">2.3.1.157</ecNumber>
        </recommendedName>
    </domain>
</protein>
<dbReference type="PANTHER" id="PTHR43584">
    <property type="entry name" value="NUCLEOTIDYL TRANSFERASE"/>
    <property type="match status" value="1"/>
</dbReference>
<evidence type="ECO:0000256" key="7">
    <source>
        <dbReference type="ARBA" id="ARBA00022723"/>
    </source>
</evidence>
<dbReference type="InterPro" id="IPR018357">
    <property type="entry name" value="Hexapep_transf_CS"/>
</dbReference>
<dbReference type="InterPro" id="IPR001451">
    <property type="entry name" value="Hexapep"/>
</dbReference>
<dbReference type="InterPro" id="IPR005882">
    <property type="entry name" value="Bifunctional_GlmU"/>
</dbReference>
<dbReference type="InterPro" id="IPR029044">
    <property type="entry name" value="Nucleotide-diphossugar_trans"/>
</dbReference>
<dbReference type="RefSeq" id="WP_065978286.1">
    <property type="nucleotide sequence ID" value="NZ_CP032090.1"/>
</dbReference>
<feature type="binding site" evidence="18">
    <location>
        <position position="363"/>
    </location>
    <ligand>
        <name>UDP-N-acetyl-alpha-D-glucosamine</name>
        <dbReference type="ChEBI" id="CHEBI:57705"/>
    </ligand>
</feature>
<feature type="binding site" evidence="18">
    <location>
        <position position="224"/>
    </location>
    <ligand>
        <name>UDP-N-acetyl-alpha-D-glucosamine</name>
        <dbReference type="ChEBI" id="CHEBI:57705"/>
    </ligand>
</feature>
<dbReference type="PANTHER" id="PTHR43584:SF3">
    <property type="entry name" value="BIFUNCTIONAL PROTEIN GLMU"/>
    <property type="match status" value="1"/>
</dbReference>